<name>A0A8B7Y7Z2_ACAPL</name>
<dbReference type="InterPro" id="IPR013598">
    <property type="entry name" value="Exportin-1/Importin-b-like"/>
</dbReference>
<keyword evidence="3" id="KW-1185">Reference proteome</keyword>
<dbReference type="RefSeq" id="XP_022088682.1">
    <property type="nucleotide sequence ID" value="XM_022232990.1"/>
</dbReference>
<dbReference type="GO" id="GO:0005737">
    <property type="term" value="C:cytoplasm"/>
    <property type="evidence" value="ECO:0007669"/>
    <property type="project" value="TreeGrafter"/>
</dbReference>
<comment type="similarity">
    <text evidence="1">Belongs to the exportin family.</text>
</comment>
<dbReference type="GO" id="GO:0005049">
    <property type="term" value="F:nuclear export signal receptor activity"/>
    <property type="evidence" value="ECO:0007669"/>
    <property type="project" value="InterPro"/>
</dbReference>
<feature type="domain" description="Importin N-terminal" evidence="2">
    <location>
        <begin position="52"/>
        <end position="122"/>
    </location>
</feature>
<dbReference type="InterPro" id="IPR001494">
    <property type="entry name" value="Importin-beta_N"/>
</dbReference>
<dbReference type="Proteomes" id="UP000694845">
    <property type="component" value="Unplaced"/>
</dbReference>
<evidence type="ECO:0000259" key="2">
    <source>
        <dbReference type="SMART" id="SM00913"/>
    </source>
</evidence>
<gene>
    <name evidence="4" type="primary">LOC110978199</name>
</gene>
<dbReference type="SUPFAM" id="SSF48371">
    <property type="entry name" value="ARM repeat"/>
    <property type="match status" value="1"/>
</dbReference>
<dbReference type="Pfam" id="PF08389">
    <property type="entry name" value="Xpo1"/>
    <property type="match status" value="1"/>
</dbReference>
<dbReference type="CTD" id="57510"/>
<dbReference type="GO" id="GO:0042565">
    <property type="term" value="C:RNA nuclear export complex"/>
    <property type="evidence" value="ECO:0007669"/>
    <property type="project" value="TreeGrafter"/>
</dbReference>
<sequence>MLSLPHKYSYCFSLTSPHHRPRLRFAPFPLCRPCLSVTVTSRFKKWSRADFQKRHLCEEFKTSAPYSLCIACGQLLASVSNSTVVRHFGLQLLENCVKFRWISSSPSEKLSLKEFVLSYFHNGTHHLLEEQMCIKDGLSRIMVEMIKREWPQNWPSLMSELNTLCSLGDTQTELVLLVLLRLVEDVVTFQSLQTSRRRDVLQALTSHMAELSTFMIQLLKHHVQTYRQLHSNSSGSETQLASSIRVSQAVLLTLTGYVDWIAPQHIFADNNALPSMLYSLLTIQELKLAAVEVLQLIVNRKGKPEERHPLLVLFSADAIKTILAAAQNACAAGLDEENYIFLKRLCHVLTGLGAQLCILWGSGIKDIGRPERFQDFLEALMAFLGHPSMHLCSMIVPLLSAFFRHDQISRDESLLGLVPQILQILIAKLQKVGYPSREDSPTCTYSRLDYDSDEEFSYSFAIHRTHQTELVRLITDHCPLLAFQAACDWLREVIVSPITVEPGRDACTQHSPSYIHWDALTCFLENVLGRLFQSDGLSKLTPQLAQLLQMTLAFQTEDPTLLSCVLSTVSTLFPVVKEKQELVNTFLDKMFSAAVFSLPGQTKKTRTRPVQNVRRHACSALVKICRDNSEFMVHFFDQLYGRIKLLNEDQDQLTQLEKSTLNEVLILLSNKFKHLEKQSALIQEIMEPVRIVWMADPMKEVLGNEERFLEHIGLCKTLPCSLDDKQGANRATILACLATMMAVMKRTKWSHNSQEVLGDDVSASCSSAIVYHDPCFLFVLPLLDNVLALMRTMNGMWSPESRARIPVEFSKVFDIPDNDKTAVLGLTQPSSDNYELPANRSTTEKIQGFLSTAQEHCCHVLASACDNMGHKLYASRPFTEHLVQSMALLLNHAPDNRLRPVIRVFMKSLVLHCPADCHGDVLLPVLHYLGDFMLQRLTCAWDVVNKRIDMGEDSETRESNQESQEIIDEMFLRLITRDYLDLLSSVFKKKNGGTDASEGYIMEEMMESDSVTSEEVGHKMTESEQLGELGKMILQDESLCKSMVVCVYSSLSWNDTQTCVKSLNICWPILQQIVEKPITLGAAKYLFTCLLLGLQVHGQHDTCLALLVQKTFQHYESLRPRFDVLQEVMLQIPGVTQEALQTFDRRFIFKEDHKKLTSEKSRRDNFKKLIGGIIGRHIGQMFKREIIITDLRPVGKPVKHKNTSDEPERTDIGLVALFAHDS</sequence>
<dbReference type="GO" id="GO:0006405">
    <property type="term" value="P:RNA export from nucleus"/>
    <property type="evidence" value="ECO:0007669"/>
    <property type="project" value="TreeGrafter"/>
</dbReference>
<evidence type="ECO:0000313" key="4">
    <source>
        <dbReference type="RefSeq" id="XP_022088682.1"/>
    </source>
</evidence>
<evidence type="ECO:0000256" key="1">
    <source>
        <dbReference type="ARBA" id="ARBA00009466"/>
    </source>
</evidence>
<reference evidence="4" key="1">
    <citation type="submission" date="2025-08" db="UniProtKB">
        <authorList>
            <consortium name="RefSeq"/>
        </authorList>
    </citation>
    <scope>IDENTIFICATION</scope>
</reference>
<dbReference type="GeneID" id="110978199"/>
<dbReference type="InterPro" id="IPR045478">
    <property type="entry name" value="Exportin-5_C"/>
</dbReference>
<dbReference type="GO" id="GO:0006611">
    <property type="term" value="P:protein export from nucleus"/>
    <property type="evidence" value="ECO:0007669"/>
    <property type="project" value="InterPro"/>
</dbReference>
<dbReference type="InterPro" id="IPR016024">
    <property type="entry name" value="ARM-type_fold"/>
</dbReference>
<dbReference type="Pfam" id="PF19273">
    <property type="entry name" value="Exportin-5"/>
    <property type="match status" value="1"/>
</dbReference>
<dbReference type="OrthoDB" id="2215036at2759"/>
<protein>
    <submittedName>
        <fullName evidence="4">Exportin-5-like isoform X1</fullName>
    </submittedName>
</protein>
<dbReference type="GO" id="GO:0031267">
    <property type="term" value="F:small GTPase binding"/>
    <property type="evidence" value="ECO:0007669"/>
    <property type="project" value="InterPro"/>
</dbReference>
<dbReference type="SMART" id="SM00913">
    <property type="entry name" value="IBN_N"/>
    <property type="match status" value="1"/>
</dbReference>
<evidence type="ECO:0000313" key="3">
    <source>
        <dbReference type="Proteomes" id="UP000694845"/>
    </source>
</evidence>
<dbReference type="InterPro" id="IPR045065">
    <property type="entry name" value="XPO1/5"/>
</dbReference>
<dbReference type="Pfam" id="PF03810">
    <property type="entry name" value="IBN_N"/>
    <property type="match status" value="1"/>
</dbReference>
<dbReference type="GO" id="GO:0003723">
    <property type="term" value="F:RNA binding"/>
    <property type="evidence" value="ECO:0007669"/>
    <property type="project" value="TreeGrafter"/>
</dbReference>
<organism evidence="3 4">
    <name type="scientific">Acanthaster planci</name>
    <name type="common">Crown-of-thorns starfish</name>
    <dbReference type="NCBI Taxonomy" id="133434"/>
    <lineage>
        <taxon>Eukaryota</taxon>
        <taxon>Metazoa</taxon>
        <taxon>Echinodermata</taxon>
        <taxon>Eleutherozoa</taxon>
        <taxon>Asterozoa</taxon>
        <taxon>Asteroidea</taxon>
        <taxon>Valvatacea</taxon>
        <taxon>Valvatida</taxon>
        <taxon>Acanthasteridae</taxon>
        <taxon>Acanthaster</taxon>
    </lineage>
</organism>
<dbReference type="Gene3D" id="1.25.10.10">
    <property type="entry name" value="Leucine-rich Repeat Variant"/>
    <property type="match status" value="1"/>
</dbReference>
<dbReference type="PANTHER" id="PTHR11223">
    <property type="entry name" value="EXPORTIN 1/5"/>
    <property type="match status" value="1"/>
</dbReference>
<proteinExistence type="inferred from homology"/>
<dbReference type="GO" id="GO:0005634">
    <property type="term" value="C:nucleus"/>
    <property type="evidence" value="ECO:0007669"/>
    <property type="project" value="TreeGrafter"/>
</dbReference>
<dbReference type="KEGG" id="aplc:110978199"/>
<dbReference type="InterPro" id="IPR011989">
    <property type="entry name" value="ARM-like"/>
</dbReference>
<dbReference type="AlphaFoldDB" id="A0A8B7Y7Z2"/>
<dbReference type="PANTHER" id="PTHR11223:SF3">
    <property type="entry name" value="EXPORTIN-5"/>
    <property type="match status" value="1"/>
</dbReference>
<accession>A0A8B7Y7Z2</accession>